<evidence type="ECO:0000313" key="1">
    <source>
        <dbReference type="EMBL" id="ENO15931.1"/>
    </source>
</evidence>
<comment type="caution">
    <text evidence="1">The sequence shown here is derived from an EMBL/GenBank/DDBJ whole genome shotgun (WGS) entry which is preliminary data.</text>
</comment>
<evidence type="ECO:0000313" key="2">
    <source>
        <dbReference type="Proteomes" id="UP000013165"/>
    </source>
</evidence>
<keyword evidence="2" id="KW-1185">Reference proteome</keyword>
<dbReference type="HOGENOM" id="CLU_2826069_0_0_6"/>
<protein>
    <submittedName>
        <fullName evidence="1">Uncharacterized protein</fullName>
    </submittedName>
</protein>
<dbReference type="Proteomes" id="UP000013165">
    <property type="component" value="Unassembled WGS sequence"/>
</dbReference>
<accession>N6WWF5</accession>
<dbReference type="STRING" id="626887.J057_11281"/>
<dbReference type="AlphaFoldDB" id="N6WWF5"/>
<name>N6WWF5_9GAMM</name>
<dbReference type="EMBL" id="APLQ01000011">
    <property type="protein sequence ID" value="ENO15931.1"/>
    <property type="molecule type" value="Genomic_DNA"/>
</dbReference>
<proteinExistence type="predicted"/>
<organism evidence="1 2">
    <name type="scientific">Marinobacter nanhaiticus D15-8W</name>
    <dbReference type="NCBI Taxonomy" id="626887"/>
    <lineage>
        <taxon>Bacteria</taxon>
        <taxon>Pseudomonadati</taxon>
        <taxon>Pseudomonadota</taxon>
        <taxon>Gammaproteobacteria</taxon>
        <taxon>Pseudomonadales</taxon>
        <taxon>Marinobacteraceae</taxon>
        <taxon>Marinobacter</taxon>
    </lineage>
</organism>
<gene>
    <name evidence="1" type="ORF">J057_11281</name>
</gene>
<dbReference type="PATRIC" id="fig|626887.3.peg.2264"/>
<sequence>MGKGMTKILLDYGVLKLIAECPCTSSPRYSVHLEGEGSLLSTRDYTIAYDYFYMVAGPLTQERDRS</sequence>
<reference evidence="1 2" key="1">
    <citation type="journal article" date="2013" name="Genome Announc.">
        <title>Genome Sequence of the Polycyclic Aromatic Hydrocarbon-Degrading Bacterium Strain Marinobacter nanhaiticus D15-8WT.</title>
        <authorList>
            <person name="Cui Z."/>
            <person name="Gao W."/>
            <person name="Li Q."/>
            <person name="Xu G."/>
            <person name="Zheng L."/>
        </authorList>
    </citation>
    <scope>NUCLEOTIDE SEQUENCE [LARGE SCALE GENOMIC DNA]</scope>
    <source>
        <strain evidence="1 2">D15-8W</strain>
    </source>
</reference>